<dbReference type="PANTHER" id="PTHR13887:SF56">
    <property type="entry name" value="THIOREDOXIN-LIKE REDUCTASE RV2466C"/>
    <property type="match status" value="1"/>
</dbReference>
<keyword evidence="2" id="KW-0472">Membrane</keyword>
<evidence type="ECO:0000256" key="1">
    <source>
        <dbReference type="ARBA" id="ARBA00005791"/>
    </source>
</evidence>
<evidence type="ECO:0000259" key="3">
    <source>
        <dbReference type="Pfam" id="PF13462"/>
    </source>
</evidence>
<dbReference type="InterPro" id="IPR012336">
    <property type="entry name" value="Thioredoxin-like_fold"/>
</dbReference>
<dbReference type="KEGG" id="lau:G293_02745"/>
<dbReference type="Gene3D" id="1.10.40.80">
    <property type="match status" value="1"/>
</dbReference>
<gene>
    <name evidence="4" type="ORF">G293_02745</name>
</gene>
<dbReference type="RefSeq" id="WP_047264200.1">
    <property type="nucleotide sequence ID" value="NZ_CP004021.1"/>
</dbReference>
<evidence type="ECO:0000313" key="5">
    <source>
        <dbReference type="Proteomes" id="UP000035503"/>
    </source>
</evidence>
<organism evidence="4 5">
    <name type="scientific">Candidatus Liberibacter africanus PTSAPSY</name>
    <dbReference type="NCBI Taxonomy" id="1277257"/>
    <lineage>
        <taxon>Bacteria</taxon>
        <taxon>Pseudomonadati</taxon>
        <taxon>Pseudomonadota</taxon>
        <taxon>Alphaproteobacteria</taxon>
        <taxon>Hyphomicrobiales</taxon>
        <taxon>Rhizobiaceae</taxon>
        <taxon>Liberibacter</taxon>
    </lineage>
</organism>
<dbReference type="PANTHER" id="PTHR13887">
    <property type="entry name" value="GLUTATHIONE S-TRANSFERASE KAPPA"/>
    <property type="match status" value="1"/>
</dbReference>
<accession>A0A0G3I8U3</accession>
<keyword evidence="2" id="KW-0812">Transmembrane</keyword>
<proteinExistence type="inferred from homology"/>
<dbReference type="Proteomes" id="UP000035503">
    <property type="component" value="Chromosome"/>
</dbReference>
<dbReference type="AlphaFoldDB" id="A0A0G3I8U3"/>
<dbReference type="OrthoDB" id="8478320at2"/>
<feature type="domain" description="Thioredoxin-like fold" evidence="3">
    <location>
        <begin position="55"/>
        <end position="223"/>
    </location>
</feature>
<dbReference type="InterPro" id="IPR036249">
    <property type="entry name" value="Thioredoxin-like_sf"/>
</dbReference>
<feature type="transmembrane region" description="Helical" evidence="2">
    <location>
        <begin position="7"/>
        <end position="25"/>
    </location>
</feature>
<dbReference type="STRING" id="1277257.G293_02745"/>
<dbReference type="Gene3D" id="3.40.30.10">
    <property type="entry name" value="Glutaredoxin"/>
    <property type="match status" value="1"/>
</dbReference>
<name>A0A0G3I8U3_LIBAF</name>
<keyword evidence="5" id="KW-1185">Reference proteome</keyword>
<protein>
    <submittedName>
        <fullName evidence="4">DSBA oxidoreductase</fullName>
    </submittedName>
</protein>
<evidence type="ECO:0000313" key="4">
    <source>
        <dbReference type="EMBL" id="AKK20177.1"/>
    </source>
</evidence>
<dbReference type="Pfam" id="PF13462">
    <property type="entry name" value="Thioredoxin_4"/>
    <property type="match status" value="1"/>
</dbReference>
<keyword evidence="2" id="KW-1133">Transmembrane helix</keyword>
<dbReference type="PATRIC" id="fig|1277257.4.peg.593"/>
<reference evidence="4 5" key="1">
    <citation type="journal article" date="2015" name="Genome Announc.">
        <title>Complete Genome Sequence of 'Candidatus Liberibacter africanus,' a Bacterium Associated with Citrus Huanglongbing.</title>
        <authorList>
            <person name="Lin H."/>
            <person name="Pietersen G."/>
            <person name="Han C."/>
            <person name="Read D.A."/>
            <person name="Lou B."/>
            <person name="Gupta G."/>
            <person name="Civerolo E.L."/>
        </authorList>
    </citation>
    <scope>NUCLEOTIDE SEQUENCE [LARGE SCALE GENOMIC DNA]</scope>
    <source>
        <strain evidence="4 5">PTSAPSY</strain>
    </source>
</reference>
<evidence type="ECO:0000256" key="2">
    <source>
        <dbReference type="SAM" id="Phobius"/>
    </source>
</evidence>
<comment type="similarity">
    <text evidence="1">Belongs to the thioredoxin family. DsbA subfamily.</text>
</comment>
<dbReference type="EMBL" id="CP004021">
    <property type="protein sequence ID" value="AKK20177.1"/>
    <property type="molecule type" value="Genomic_DNA"/>
</dbReference>
<sequence>MISKTKIGVCGGIALLFATSFFLYFRKETPPLKELPDPYGIVDFRALLAASPRTMKEMSIGQKDAPVTMIEYYSITCFHCAEFHNEKFRLIEDKYIKTGKLRYILREFPLDSVSMAAFMLARCAENRVQNGYWNFVSLLFNKQNDWINSKNYQDSLLNMAKFAGFSKQDFDMCLKDQSILDDIKAGKKRASEDFSIHSTPAFFLQGNLYLGDMPWDIFSKVIDREIQDNTRK</sequence>
<dbReference type="SUPFAM" id="SSF52833">
    <property type="entry name" value="Thioredoxin-like"/>
    <property type="match status" value="1"/>
</dbReference>